<proteinExistence type="predicted"/>
<evidence type="ECO:0000313" key="2">
    <source>
        <dbReference type="EMBL" id="QPR55014.1"/>
    </source>
</evidence>
<dbReference type="PROSITE" id="PS51725">
    <property type="entry name" value="ABM"/>
    <property type="match status" value="1"/>
</dbReference>
<sequence>MSRVILKGFIIVSSNDLTAVKDELDNHIQLTRSETGCLIFKVNQDPLNPCRFDVYEEFVDQAAFQAHQARVKSSRWGEITVNVERHYTVTGITATRIT</sequence>
<dbReference type="GO" id="GO:0004497">
    <property type="term" value="F:monooxygenase activity"/>
    <property type="evidence" value="ECO:0007669"/>
    <property type="project" value="UniProtKB-KW"/>
</dbReference>
<dbReference type="Gene3D" id="3.30.70.100">
    <property type="match status" value="1"/>
</dbReference>
<dbReference type="Proteomes" id="UP000595101">
    <property type="component" value="Chromosome"/>
</dbReference>
<dbReference type="EMBL" id="CP065745">
    <property type="protein sequence ID" value="QPR55014.1"/>
    <property type="molecule type" value="Genomic_DNA"/>
</dbReference>
<gene>
    <name evidence="2" type="ORF">I6G90_00755</name>
</gene>
<dbReference type="KEGG" id="aall:I6G90_00755"/>
<keyword evidence="2" id="KW-0503">Monooxygenase</keyword>
<evidence type="ECO:0000259" key="1">
    <source>
        <dbReference type="PROSITE" id="PS51725"/>
    </source>
</evidence>
<reference evidence="2 3" key="1">
    <citation type="submission" date="2020-12" db="EMBL/GenBank/DDBJ databases">
        <title>FDA dAtabase for Regulatory Grade micrObial Sequences (FDA-ARGOS): Supporting development and validation of Infectious Disease Dx tests.</title>
        <authorList>
            <person name="Sproer C."/>
            <person name="Gronow S."/>
            <person name="Severitt S."/>
            <person name="Schroder I."/>
            <person name="Tallon L."/>
            <person name="Sadzewicz L."/>
            <person name="Zhao X."/>
            <person name="Boylan J."/>
            <person name="Ott S."/>
            <person name="Bowen H."/>
            <person name="Vavikolanu K."/>
            <person name="Mehta A."/>
            <person name="Aluvathingal J."/>
            <person name="Nadendla S."/>
            <person name="Lowell S."/>
            <person name="Myers T."/>
            <person name="Yan Y."/>
            <person name="Sichtig H."/>
        </authorList>
    </citation>
    <scope>NUCLEOTIDE SEQUENCE [LARGE SCALE GENOMIC DNA]</scope>
    <source>
        <strain evidence="2 3">FDAARGOS_933</strain>
    </source>
</reference>
<name>A0A7T2PFZ0_9GAMM</name>
<dbReference type="RefSeq" id="WP_197929261.1">
    <property type="nucleotide sequence ID" value="NZ_CP065745.1"/>
</dbReference>
<evidence type="ECO:0000313" key="3">
    <source>
        <dbReference type="Proteomes" id="UP000595101"/>
    </source>
</evidence>
<dbReference type="InterPro" id="IPR011008">
    <property type="entry name" value="Dimeric_a/b-barrel"/>
</dbReference>
<dbReference type="InterPro" id="IPR007138">
    <property type="entry name" value="ABM_dom"/>
</dbReference>
<organism evidence="2 3">
    <name type="scientific">Aeromonas allosaccharophila</name>
    <dbReference type="NCBI Taxonomy" id="656"/>
    <lineage>
        <taxon>Bacteria</taxon>
        <taxon>Pseudomonadati</taxon>
        <taxon>Pseudomonadota</taxon>
        <taxon>Gammaproteobacteria</taxon>
        <taxon>Aeromonadales</taxon>
        <taxon>Aeromonadaceae</taxon>
        <taxon>Aeromonas</taxon>
    </lineage>
</organism>
<dbReference type="SUPFAM" id="SSF54909">
    <property type="entry name" value="Dimeric alpha+beta barrel"/>
    <property type="match status" value="1"/>
</dbReference>
<keyword evidence="2" id="KW-0560">Oxidoreductase</keyword>
<feature type="domain" description="ABM" evidence="1">
    <location>
        <begin position="4"/>
        <end position="97"/>
    </location>
</feature>
<dbReference type="Pfam" id="PF03992">
    <property type="entry name" value="ABM"/>
    <property type="match status" value="1"/>
</dbReference>
<dbReference type="AlphaFoldDB" id="A0A7T2PFZ0"/>
<protein>
    <submittedName>
        <fullName evidence="2">Antibiotic biosynthesis monooxygenase</fullName>
    </submittedName>
</protein>
<accession>A0A7T2PFZ0</accession>
<dbReference type="GeneID" id="60784091"/>